<dbReference type="RefSeq" id="WP_008438142.1">
    <property type="nucleotide sequence ID" value="NZ_LVJS01000037.1"/>
</dbReference>
<dbReference type="PANTHER" id="PTHR10869:SF246">
    <property type="entry name" value="TRANSMEMBRANE PROLYL 4-HYDROXYLASE"/>
    <property type="match status" value="1"/>
</dbReference>
<keyword evidence="5" id="KW-0560">Oxidoreductase</keyword>
<evidence type="ECO:0000256" key="4">
    <source>
        <dbReference type="ARBA" id="ARBA00022964"/>
    </source>
</evidence>
<dbReference type="PROSITE" id="PS51471">
    <property type="entry name" value="FE2OG_OXY"/>
    <property type="match status" value="1"/>
</dbReference>
<protein>
    <submittedName>
        <fullName evidence="8">Proline dioxygenase</fullName>
    </submittedName>
</protein>
<evidence type="ECO:0000313" key="8">
    <source>
        <dbReference type="EMBL" id="KZC23923.1"/>
    </source>
</evidence>
<keyword evidence="6" id="KW-0408">Iron</keyword>
<reference evidence="8 9" key="1">
    <citation type="journal article" date="2016" name="MBio">
        <title>Lateral Gene Transfer in a Heavy Metal-Contaminated-Groundwater Microbial Community.</title>
        <authorList>
            <person name="Hemme C.L."/>
            <person name="Green S.J."/>
            <person name="Rishishwar L."/>
            <person name="Prakash O."/>
            <person name="Pettenato A."/>
            <person name="Chakraborty R."/>
            <person name="Deutschbauer A.M."/>
            <person name="Van Nostrand J.D."/>
            <person name="Wu L."/>
            <person name="He Z."/>
            <person name="Jordan I.K."/>
            <person name="Hazen T.C."/>
            <person name="Arkin A.P."/>
            <person name="Kostka J.E."/>
            <person name="Zhou J."/>
        </authorList>
    </citation>
    <scope>NUCLEOTIDE SEQUENCE [LARGE SCALE GENOMIC DNA]</scope>
    <source>
        <strain evidence="8 9">FW104-T7</strain>
    </source>
</reference>
<name>A0A154QIC8_9GAMM</name>
<dbReference type="Pfam" id="PF13640">
    <property type="entry name" value="2OG-FeII_Oxy_3"/>
    <property type="match status" value="1"/>
</dbReference>
<dbReference type="GO" id="GO:0031418">
    <property type="term" value="F:L-ascorbic acid binding"/>
    <property type="evidence" value="ECO:0007669"/>
    <property type="project" value="UniProtKB-KW"/>
</dbReference>
<dbReference type="EMBL" id="LVJS01000037">
    <property type="protein sequence ID" value="KZC23923.1"/>
    <property type="molecule type" value="Genomic_DNA"/>
</dbReference>
<organism evidence="8 9">
    <name type="scientific">Rhodanobacter thiooxydans</name>
    <dbReference type="NCBI Taxonomy" id="416169"/>
    <lineage>
        <taxon>Bacteria</taxon>
        <taxon>Pseudomonadati</taxon>
        <taxon>Pseudomonadota</taxon>
        <taxon>Gammaproteobacteria</taxon>
        <taxon>Lysobacterales</taxon>
        <taxon>Rhodanobacteraceae</taxon>
        <taxon>Rhodanobacter</taxon>
    </lineage>
</organism>
<dbReference type="GO" id="GO:0004656">
    <property type="term" value="F:procollagen-proline 4-dioxygenase activity"/>
    <property type="evidence" value="ECO:0007669"/>
    <property type="project" value="TreeGrafter"/>
</dbReference>
<feature type="domain" description="Fe2OG dioxygenase" evidence="7">
    <location>
        <begin position="170"/>
        <end position="275"/>
    </location>
</feature>
<dbReference type="GO" id="GO:0005506">
    <property type="term" value="F:iron ion binding"/>
    <property type="evidence" value="ECO:0007669"/>
    <property type="project" value="InterPro"/>
</dbReference>
<evidence type="ECO:0000256" key="1">
    <source>
        <dbReference type="ARBA" id="ARBA00001961"/>
    </source>
</evidence>
<accession>A0A154QIC8</accession>
<gene>
    <name evidence="8" type="ORF">RHOFW104T7_11000</name>
</gene>
<dbReference type="eggNOG" id="COG3751">
    <property type="taxonomic scope" value="Bacteria"/>
</dbReference>
<comment type="cofactor">
    <cofactor evidence="1">
        <name>L-ascorbate</name>
        <dbReference type="ChEBI" id="CHEBI:38290"/>
    </cofactor>
</comment>
<dbReference type="AlphaFoldDB" id="A0A154QIC8"/>
<keyword evidence="3" id="KW-0847">Vitamin C</keyword>
<keyword evidence="4 8" id="KW-0223">Dioxygenase</keyword>
<proteinExistence type="predicted"/>
<evidence type="ECO:0000256" key="6">
    <source>
        <dbReference type="ARBA" id="ARBA00023004"/>
    </source>
</evidence>
<evidence type="ECO:0000256" key="5">
    <source>
        <dbReference type="ARBA" id="ARBA00023002"/>
    </source>
</evidence>
<evidence type="ECO:0000313" key="9">
    <source>
        <dbReference type="Proteomes" id="UP000076131"/>
    </source>
</evidence>
<evidence type="ECO:0000256" key="3">
    <source>
        <dbReference type="ARBA" id="ARBA00022896"/>
    </source>
</evidence>
<dbReference type="PANTHER" id="PTHR10869">
    <property type="entry name" value="PROLYL 4-HYDROXYLASE ALPHA SUBUNIT"/>
    <property type="match status" value="1"/>
</dbReference>
<keyword evidence="9" id="KW-1185">Reference proteome</keyword>
<dbReference type="SMART" id="SM00702">
    <property type="entry name" value="P4Hc"/>
    <property type="match status" value="1"/>
</dbReference>
<dbReference type="InterPro" id="IPR005123">
    <property type="entry name" value="Oxoglu/Fe-dep_dioxygenase_dom"/>
</dbReference>
<dbReference type="InterPro" id="IPR006620">
    <property type="entry name" value="Pro_4_hyd_alph"/>
</dbReference>
<dbReference type="Gene3D" id="2.60.120.620">
    <property type="entry name" value="q2cbj1_9rhob like domain"/>
    <property type="match status" value="1"/>
</dbReference>
<comment type="caution">
    <text evidence="8">The sequence shown here is derived from an EMBL/GenBank/DDBJ whole genome shotgun (WGS) entry which is preliminary data.</text>
</comment>
<keyword evidence="2" id="KW-0479">Metal-binding</keyword>
<dbReference type="InterPro" id="IPR045054">
    <property type="entry name" value="P4HA-like"/>
</dbReference>
<dbReference type="STRING" id="416169.RHOFW104T7_11000"/>
<sequence>MHSRTTISHELREWILATTRAGHGVPEVLKLMKEHGYDPRQSRSIVAEVLKLPLATLPASTASGSPPGLRPKHPGAPEVRADGHAIGVSLSVDAPALRVLENILSARECDELIALARPRLQRALTVDSEGRQQVDRRRTSEGMFFTLDEVPLVGRIERRVAALLDVPASHGEGLQILHYLPGQAYEPHFDWFDPDQPGYETITAVGGQRIASVVMYLNTPARGGGTAFPALGLTVTARRGAAVYFAYEGGDCSSLHAGLPVLEGEKWIATKWLRERPYRRPTKA</sequence>
<dbReference type="Proteomes" id="UP000076131">
    <property type="component" value="Unassembled WGS sequence"/>
</dbReference>
<evidence type="ECO:0000256" key="2">
    <source>
        <dbReference type="ARBA" id="ARBA00022723"/>
    </source>
</evidence>
<evidence type="ECO:0000259" key="7">
    <source>
        <dbReference type="PROSITE" id="PS51471"/>
    </source>
</evidence>
<dbReference type="InterPro" id="IPR044862">
    <property type="entry name" value="Pro_4_hyd_alph_FE2OG_OXY"/>
</dbReference>